<feature type="region of interest" description="Disordered" evidence="1">
    <location>
        <begin position="231"/>
        <end position="252"/>
    </location>
</feature>
<sequence>MSQTYTTTLYNQSSGEYEVLHVADLDVWVAYDGGTIIVVQGATGNTPDTGSSSGDHPVPVEVSTPDVKVSSVPAVTTQGAGGIITINPVMSISIPPTQSWLSINTRTEVPTVISETQAPSTPISLPTSESPLSTLSNLIVPSLPSDSLPATTSSVSINSSSSAVVSAKPTITVAPPTQSNNLSPSPPYYVAIVVGSIAGVATLAALIAWAFRRHAHAKRRRLAESASQLPWVYSGGTDDDDRSAGTSITPDVEYGMRNADTEVGITNLGSREDMAYVQAWEPRGDRDVGEPKRSEGFTDRKTRPPFLAQQIPSFQLFSPHSAGEFMEDTPSPHGIRVSSGTIDPQLLVDTLGKGSTLLITNRVPGDISVCSSQEAGFPSQACDSLPLHSKIGTPREFVPVRSYLGLDGEGFDIPREEKSVSAFSAITDELLENKPRSRIMSAEHIRKTWDRNASASNEYPGISTTITKDHEPDGEGWANSIRSNLVNALNAVAANLPLTAVTSRDEEVDDSDNLTPARPKRSLKYKELLSDDNLFSSLDRKDTISSVASNPWSFVDTGSNSGIVHIHLPASDTGTLLSHGTSDRLATADSRDFTLRNPEPLQIKKKLSLTPLSKRRSSVLSNYSRSRVIGSGSSSIIGSVSPSKRHKKASSYSGGVKRKGTIDRLSAPVYSRTTSMATISSTTSAVSIIAGILSEPKRRLSIDPRFFDLEYYWLSVRNRRNLESLIRTESSWTRSTASSRHPRKTICLRP</sequence>
<evidence type="ECO:0000256" key="2">
    <source>
        <dbReference type="SAM" id="Phobius"/>
    </source>
</evidence>
<feature type="transmembrane region" description="Helical" evidence="2">
    <location>
        <begin position="188"/>
        <end position="211"/>
    </location>
</feature>
<gene>
    <name evidence="3" type="ORF">Agabi119p4_11516</name>
</gene>
<evidence type="ECO:0000256" key="1">
    <source>
        <dbReference type="SAM" id="MobiDB-lite"/>
    </source>
</evidence>
<keyword evidence="2" id="KW-0812">Transmembrane</keyword>
<dbReference type="AlphaFoldDB" id="A0A8H7EUZ2"/>
<reference evidence="3 4" key="1">
    <citation type="journal article" name="Sci. Rep.">
        <title>Telomere-to-telomere assembled and centromere annotated genomes of the two main subspecies of the button mushroom Agaricus bisporus reveal especially polymorphic chromosome ends.</title>
        <authorList>
            <person name="Sonnenberg A.S.M."/>
            <person name="Sedaghat-Telgerd N."/>
            <person name="Lavrijssen B."/>
            <person name="Ohm R.A."/>
            <person name="Hendrickx P.M."/>
            <person name="Scholtmeijer K."/>
            <person name="Baars J.J.P."/>
            <person name="van Peer A."/>
        </authorList>
    </citation>
    <scope>NUCLEOTIDE SEQUENCE [LARGE SCALE GENOMIC DNA]</scope>
    <source>
        <strain evidence="3 4">H119_p4</strain>
    </source>
</reference>
<protein>
    <submittedName>
        <fullName evidence="3">Uncharacterized protein</fullName>
    </submittedName>
</protein>
<keyword evidence="2" id="KW-1133">Transmembrane helix</keyword>
<evidence type="ECO:0000313" key="4">
    <source>
        <dbReference type="Proteomes" id="UP000629468"/>
    </source>
</evidence>
<keyword evidence="2" id="KW-0472">Membrane</keyword>
<name>A0A8H7EUZ2_AGABI</name>
<proteinExistence type="predicted"/>
<feature type="region of interest" description="Disordered" evidence="1">
    <location>
        <begin position="637"/>
        <end position="656"/>
    </location>
</feature>
<accession>A0A8H7EUZ2</accession>
<evidence type="ECO:0000313" key="3">
    <source>
        <dbReference type="EMBL" id="KAF7759821.1"/>
    </source>
</evidence>
<comment type="caution">
    <text evidence="3">The sequence shown here is derived from an EMBL/GenBank/DDBJ whole genome shotgun (WGS) entry which is preliminary data.</text>
</comment>
<dbReference type="Proteomes" id="UP000629468">
    <property type="component" value="Unassembled WGS sequence"/>
</dbReference>
<organism evidence="3 4">
    <name type="scientific">Agaricus bisporus var. burnettii</name>
    <dbReference type="NCBI Taxonomy" id="192524"/>
    <lineage>
        <taxon>Eukaryota</taxon>
        <taxon>Fungi</taxon>
        <taxon>Dikarya</taxon>
        <taxon>Basidiomycota</taxon>
        <taxon>Agaricomycotina</taxon>
        <taxon>Agaricomycetes</taxon>
        <taxon>Agaricomycetidae</taxon>
        <taxon>Agaricales</taxon>
        <taxon>Agaricineae</taxon>
        <taxon>Agaricaceae</taxon>
        <taxon>Agaricus</taxon>
    </lineage>
</organism>
<dbReference type="EMBL" id="JABXXO010000016">
    <property type="protein sequence ID" value="KAF7759821.1"/>
    <property type="molecule type" value="Genomic_DNA"/>
</dbReference>